<dbReference type="Pfam" id="PF01370">
    <property type="entry name" value="Epimerase"/>
    <property type="match status" value="1"/>
</dbReference>
<keyword evidence="6" id="KW-1185">Reference proteome</keyword>
<feature type="region of interest" description="Disordered" evidence="3">
    <location>
        <begin position="124"/>
        <end position="145"/>
    </location>
</feature>
<protein>
    <recommendedName>
        <fullName evidence="4">NAD-dependent epimerase/dehydratase domain-containing protein</fullName>
    </recommendedName>
</protein>
<dbReference type="Proteomes" id="UP001377567">
    <property type="component" value="Unassembled WGS sequence"/>
</dbReference>
<evidence type="ECO:0000256" key="2">
    <source>
        <dbReference type="ARBA" id="ARBA00023445"/>
    </source>
</evidence>
<dbReference type="PANTHER" id="PTHR10366:SF844">
    <property type="entry name" value="NADPH-DEPENDENT METHYLGLYOXAL REDUCTASE GRE2"/>
    <property type="match status" value="1"/>
</dbReference>
<evidence type="ECO:0000256" key="3">
    <source>
        <dbReference type="SAM" id="MobiDB-lite"/>
    </source>
</evidence>
<dbReference type="FunFam" id="3.40.50.720:FF:000191">
    <property type="entry name" value="Methylglyoxal reductase (NADPH-dependent)"/>
    <property type="match status" value="1"/>
</dbReference>
<dbReference type="CDD" id="cd05227">
    <property type="entry name" value="AR_SDR_e"/>
    <property type="match status" value="1"/>
</dbReference>
<dbReference type="PANTHER" id="PTHR10366">
    <property type="entry name" value="NAD DEPENDENT EPIMERASE/DEHYDRATASE"/>
    <property type="match status" value="1"/>
</dbReference>
<gene>
    <name evidence="5" type="ORF">DAKH74_050860</name>
</gene>
<evidence type="ECO:0000313" key="6">
    <source>
        <dbReference type="Proteomes" id="UP001377567"/>
    </source>
</evidence>
<sequence>MSVFVSGSTGFIAQHIVNQLLQLDYKVIASVRTQAKADEMTHNFNNPNLTMVVTGDMSQLDAFDPAFKKYGSEIKYVIHAASPVVFDTTDVVKDTLIPAVNGTKGILESIKKYAPQNVERIVQTSSVSSLTTDPETRDPSITANEDSWNSYTWETAQASPADAYNGSKKFAEKYLWDFLEENKDVVKMKATTILPVFVFGPQMFDSSVKPKLNVSVEVINSIIHTPPNGKVRDLAAKFIHVEDVAKAHILAMQRDDLIGQRLILSEGNYNTQDILNYLNNDFPVLKGKIPAADTTALAEGRPSKDLTYDNSKSRALLGFKFKSLKEAVDDTAAQILKHEGRI</sequence>
<dbReference type="InterPro" id="IPR001509">
    <property type="entry name" value="Epimerase_deHydtase"/>
</dbReference>
<organism evidence="5 6">
    <name type="scientific">Maudiozyma humilis</name>
    <name type="common">Sour dough yeast</name>
    <name type="synonym">Kazachstania humilis</name>
    <dbReference type="NCBI Taxonomy" id="51915"/>
    <lineage>
        <taxon>Eukaryota</taxon>
        <taxon>Fungi</taxon>
        <taxon>Dikarya</taxon>
        <taxon>Ascomycota</taxon>
        <taxon>Saccharomycotina</taxon>
        <taxon>Saccharomycetes</taxon>
        <taxon>Saccharomycetales</taxon>
        <taxon>Saccharomycetaceae</taxon>
        <taxon>Maudiozyma</taxon>
    </lineage>
</organism>
<dbReference type="EMBL" id="BTGD01000025">
    <property type="protein sequence ID" value="GMM58469.1"/>
    <property type="molecule type" value="Genomic_DNA"/>
</dbReference>
<feature type="domain" description="NAD-dependent epimerase/dehydratase" evidence="4">
    <location>
        <begin position="3"/>
        <end position="256"/>
    </location>
</feature>
<evidence type="ECO:0000313" key="5">
    <source>
        <dbReference type="EMBL" id="GMM58469.1"/>
    </source>
</evidence>
<evidence type="ECO:0000256" key="1">
    <source>
        <dbReference type="ARBA" id="ARBA00023002"/>
    </source>
</evidence>
<comment type="similarity">
    <text evidence="2">Belongs to the NAD(P)-dependent epimerase/dehydratase family. Dihydroflavonol-4-reductase subfamily.</text>
</comment>
<dbReference type="AlphaFoldDB" id="A0AAV5S3M3"/>
<dbReference type="SUPFAM" id="SSF51735">
    <property type="entry name" value="NAD(P)-binding Rossmann-fold domains"/>
    <property type="match status" value="1"/>
</dbReference>
<reference evidence="5 6" key="1">
    <citation type="journal article" date="2023" name="Elife">
        <title>Identification of key yeast species and microbe-microbe interactions impacting larval growth of Drosophila in the wild.</title>
        <authorList>
            <person name="Mure A."/>
            <person name="Sugiura Y."/>
            <person name="Maeda R."/>
            <person name="Honda K."/>
            <person name="Sakurai N."/>
            <person name="Takahashi Y."/>
            <person name="Watada M."/>
            <person name="Katoh T."/>
            <person name="Gotoh A."/>
            <person name="Gotoh Y."/>
            <person name="Taniguchi I."/>
            <person name="Nakamura K."/>
            <person name="Hayashi T."/>
            <person name="Katayama T."/>
            <person name="Uemura T."/>
            <person name="Hattori Y."/>
        </authorList>
    </citation>
    <scope>NUCLEOTIDE SEQUENCE [LARGE SCALE GENOMIC DNA]</scope>
    <source>
        <strain evidence="5 6">KH-74</strain>
    </source>
</reference>
<keyword evidence="1" id="KW-0560">Oxidoreductase</keyword>
<comment type="caution">
    <text evidence="5">The sequence shown here is derived from an EMBL/GenBank/DDBJ whole genome shotgun (WGS) entry which is preliminary data.</text>
</comment>
<dbReference type="GO" id="GO:0016616">
    <property type="term" value="F:oxidoreductase activity, acting on the CH-OH group of donors, NAD or NADP as acceptor"/>
    <property type="evidence" value="ECO:0007669"/>
    <property type="project" value="TreeGrafter"/>
</dbReference>
<dbReference type="InterPro" id="IPR036291">
    <property type="entry name" value="NAD(P)-bd_dom_sf"/>
</dbReference>
<name>A0AAV5S3M3_MAUHU</name>
<accession>A0AAV5S3M3</accession>
<dbReference type="InterPro" id="IPR050425">
    <property type="entry name" value="NAD(P)_dehydrat-like"/>
</dbReference>
<dbReference type="Gene3D" id="3.40.50.720">
    <property type="entry name" value="NAD(P)-binding Rossmann-like Domain"/>
    <property type="match status" value="1"/>
</dbReference>
<evidence type="ECO:0000259" key="4">
    <source>
        <dbReference type="Pfam" id="PF01370"/>
    </source>
</evidence>
<proteinExistence type="inferred from homology"/>